<dbReference type="AlphaFoldDB" id="A0A4P9ZC51"/>
<comment type="subcellular location">
    <subcellularLocation>
        <location evidence="1 15">Endoplasmic reticulum membrane</location>
        <topology evidence="1 15">Multi-pass membrane protein</topology>
    </subcellularLocation>
</comment>
<evidence type="ECO:0000256" key="13">
    <source>
        <dbReference type="ARBA" id="ARBA00045085"/>
    </source>
</evidence>
<dbReference type="InterPro" id="IPR027005">
    <property type="entry name" value="PMT-like"/>
</dbReference>
<feature type="transmembrane region" description="Helical" evidence="15">
    <location>
        <begin position="196"/>
        <end position="213"/>
    </location>
</feature>
<evidence type="ECO:0000256" key="6">
    <source>
        <dbReference type="ARBA" id="ARBA00022679"/>
    </source>
</evidence>
<feature type="domain" description="MIR" evidence="17">
    <location>
        <begin position="464"/>
        <end position="520"/>
    </location>
</feature>
<dbReference type="InterPro" id="IPR016093">
    <property type="entry name" value="MIR_motif"/>
</dbReference>
<keyword evidence="12" id="KW-0325">Glycoprotein</keyword>
<dbReference type="Pfam" id="PF02366">
    <property type="entry name" value="PMT"/>
    <property type="match status" value="1"/>
</dbReference>
<feature type="transmembrane region" description="Helical" evidence="15">
    <location>
        <begin position="664"/>
        <end position="684"/>
    </location>
</feature>
<organism evidence="18 19">
    <name type="scientific">Metschnikowia bicuspidata</name>
    <dbReference type="NCBI Taxonomy" id="27322"/>
    <lineage>
        <taxon>Eukaryota</taxon>
        <taxon>Fungi</taxon>
        <taxon>Dikarya</taxon>
        <taxon>Ascomycota</taxon>
        <taxon>Saccharomycotina</taxon>
        <taxon>Pichiomycetes</taxon>
        <taxon>Metschnikowiaceae</taxon>
        <taxon>Metschnikowia</taxon>
    </lineage>
</organism>
<comment type="pathway">
    <text evidence="2 15">Protein modification; protein glycosylation.</text>
</comment>
<keyword evidence="5 15" id="KW-0328">Glycosyltransferase</keyword>
<evidence type="ECO:0000256" key="5">
    <source>
        <dbReference type="ARBA" id="ARBA00022676"/>
    </source>
</evidence>
<reference evidence="19" key="1">
    <citation type="journal article" date="2018" name="Nat. Microbiol.">
        <title>Leveraging single-cell genomics to expand the fungal tree of life.</title>
        <authorList>
            <person name="Ahrendt S.R."/>
            <person name="Quandt C.A."/>
            <person name="Ciobanu D."/>
            <person name="Clum A."/>
            <person name="Salamov A."/>
            <person name="Andreopoulos B."/>
            <person name="Cheng J.F."/>
            <person name="Woyke T."/>
            <person name="Pelin A."/>
            <person name="Henrissat B."/>
            <person name="Reynolds N.K."/>
            <person name="Benny G.L."/>
            <person name="Smith M.E."/>
            <person name="James T.Y."/>
            <person name="Grigoriev I.V."/>
        </authorList>
    </citation>
    <scope>NUCLEOTIDE SEQUENCE [LARGE SCALE GENOMIC DNA]</scope>
    <source>
        <strain evidence="19">Baker2002</strain>
    </source>
</reference>
<feature type="transmembrane region" description="Helical" evidence="15">
    <location>
        <begin position="593"/>
        <end position="614"/>
    </location>
</feature>
<keyword evidence="10 15" id="KW-1133">Transmembrane helix</keyword>
<proteinExistence type="inferred from homology"/>
<evidence type="ECO:0000256" key="4">
    <source>
        <dbReference type="ARBA" id="ARBA00012839"/>
    </source>
</evidence>
<keyword evidence="7 15" id="KW-0812">Transmembrane</keyword>
<dbReference type="EMBL" id="ML004462">
    <property type="protein sequence ID" value="RKP30268.1"/>
    <property type="molecule type" value="Genomic_DNA"/>
</dbReference>
<evidence type="ECO:0000256" key="16">
    <source>
        <dbReference type="SAM" id="MobiDB-lite"/>
    </source>
</evidence>
<feature type="domain" description="MIR" evidence="17">
    <location>
        <begin position="394"/>
        <end position="455"/>
    </location>
</feature>
<comment type="catalytic activity">
    <reaction evidence="14 15">
        <text>a di-trans,poly-cis-dolichyl beta-D-mannosyl phosphate + L-seryl-[protein] = 3-O-(alpha-D-mannosyl)-L-seryl-[protein] + a di-trans,poly-cis-dolichyl phosphate + H(+)</text>
        <dbReference type="Rhea" id="RHEA:17377"/>
        <dbReference type="Rhea" id="RHEA-COMP:9863"/>
        <dbReference type="Rhea" id="RHEA-COMP:13546"/>
        <dbReference type="Rhea" id="RHEA-COMP:19498"/>
        <dbReference type="Rhea" id="RHEA-COMP:19501"/>
        <dbReference type="ChEBI" id="CHEBI:15378"/>
        <dbReference type="ChEBI" id="CHEBI:29999"/>
        <dbReference type="ChEBI" id="CHEBI:57683"/>
        <dbReference type="ChEBI" id="CHEBI:58211"/>
        <dbReference type="ChEBI" id="CHEBI:137321"/>
        <dbReference type="EC" id="2.4.1.109"/>
    </reaction>
</comment>
<sequence>MAKKSKSGVASVPANDRSRFFDAEIVAEPQFYTGPQGRRYLVTDVPPAVTAARKLGRGDWPLIVSLVMGCIVLRMQNFAHPNSVVFDEVHFGKFAKKYIVGQFFMDVHPPLVKMLFAAVSSLGGFVGNFDFENIGDIYPSDVPYMLMRSFPAVLGSATVVLCYLTLRASGVRPTVAFSTAFCLLVENAFVTISRYILLDAPLMFFIAAAVYAFKKFETQQPFSVDWWRALLACAISLGLALSSKWVGLFTVAWVGVLCAAHMWLYIGDLRVKPAFIVKNAVARASFLLVIPALVYMAMFYVHFMLLLQDSTDSSFYSNAFRAELQGSAVPKDTDASIGYGSIVTIRHMQTKGGYLHSHNHFYPAGSEQQQVTLYPHLDSNNEWLIEPYNFLIPDHFVPITDDTKIRLKHVSTSRRLHSHDEKPPVSERDWQKEVSCYGHDGFDGDANDDWIVEVVKHRTPQGAQNEVKAINTVFRLRHAMSGVYLFSTETKLPDWGFEQQEVTGASQGARPYTHWYIESNTNPYLNVTERVGYSKLTFLQKFVESHKVMWHVNQGLTLHHTWQSQPHEWPFLLRGINYWGKDHTQIYFLGNPLVWWTATACLLGFGFHVLVSVLKWKAGATTAASKAVFNYNYNMFSYGLGWAAHYFPFFVMGRQLFLHHYLPAQYFAILGLGHFFELVVGTCVKYRKHAFLCVTAFLVLAYLAHIAFSPLVDGSQWTKSQCLTVKLLHGWDYDCNTFFDSYAQYELYVPTDILSQTDSAADTSVLIEAESSVQHVSQYQAPPLSQDELESPPPAKTHGGEVRLDASGNVVPPDVVPLGDMYDEGTANGDSAHDKPAWGLGVVVEDVLMDDVVVEDFVVKDAPASSIDLRIEEH</sequence>
<evidence type="ECO:0000256" key="3">
    <source>
        <dbReference type="ARBA" id="ARBA00007222"/>
    </source>
</evidence>
<evidence type="ECO:0000256" key="7">
    <source>
        <dbReference type="ARBA" id="ARBA00022692"/>
    </source>
</evidence>
<dbReference type="PANTHER" id="PTHR10050:SF50">
    <property type="entry name" value="DOLICHYL-PHOSPHATE-MANNOSE--PROTEIN MANNOSYLTRANSFERASE 1-RELATED"/>
    <property type="match status" value="1"/>
</dbReference>
<feature type="transmembrane region" description="Helical" evidence="15">
    <location>
        <begin position="111"/>
        <end position="129"/>
    </location>
</feature>
<dbReference type="Proteomes" id="UP000268321">
    <property type="component" value="Unassembled WGS sequence"/>
</dbReference>
<keyword evidence="11 15" id="KW-0472">Membrane</keyword>
<feature type="domain" description="MIR" evidence="17">
    <location>
        <begin position="334"/>
        <end position="388"/>
    </location>
</feature>
<evidence type="ECO:0000313" key="19">
    <source>
        <dbReference type="Proteomes" id="UP000268321"/>
    </source>
</evidence>
<feature type="transmembrane region" description="Helical" evidence="15">
    <location>
        <begin position="248"/>
        <end position="266"/>
    </location>
</feature>
<evidence type="ECO:0000256" key="11">
    <source>
        <dbReference type="ARBA" id="ARBA00023136"/>
    </source>
</evidence>
<name>A0A4P9ZC51_9ASCO</name>
<dbReference type="InterPro" id="IPR036300">
    <property type="entry name" value="MIR_dom_sf"/>
</dbReference>
<keyword evidence="8" id="KW-0677">Repeat</keyword>
<feature type="transmembrane region" description="Helical" evidence="15">
    <location>
        <begin position="286"/>
        <end position="307"/>
    </location>
</feature>
<evidence type="ECO:0000256" key="15">
    <source>
        <dbReference type="RuleBase" id="RU367007"/>
    </source>
</evidence>
<dbReference type="InterPro" id="IPR003342">
    <property type="entry name" value="ArnT-like_N"/>
</dbReference>
<accession>A0A4P9ZC51</accession>
<evidence type="ECO:0000256" key="14">
    <source>
        <dbReference type="ARBA" id="ARBA00045102"/>
    </source>
</evidence>
<dbReference type="SUPFAM" id="SSF82109">
    <property type="entry name" value="MIR domain"/>
    <property type="match status" value="1"/>
</dbReference>
<protein>
    <recommendedName>
        <fullName evidence="4 15">Dolichyl-phosphate-mannose--protein mannosyltransferase</fullName>
        <ecNumber evidence="4 15">2.4.1.109</ecNumber>
    </recommendedName>
</protein>
<feature type="region of interest" description="Disordered" evidence="16">
    <location>
        <begin position="778"/>
        <end position="809"/>
    </location>
</feature>
<dbReference type="EC" id="2.4.1.109" evidence="4 15"/>
<gene>
    <name evidence="18" type="ORF">METBISCDRAFT_16720</name>
</gene>
<dbReference type="CDD" id="cd23283">
    <property type="entry name" value="beta-trefoil_MIR_PMT1-like"/>
    <property type="match status" value="1"/>
</dbReference>
<dbReference type="PANTHER" id="PTHR10050">
    <property type="entry name" value="DOLICHYL-PHOSPHATE-MANNOSE--PROTEIN MANNOSYLTRANSFERASE"/>
    <property type="match status" value="1"/>
</dbReference>
<feature type="transmembrane region" description="Helical" evidence="15">
    <location>
        <begin position="149"/>
        <end position="166"/>
    </location>
</feature>
<feature type="transmembrane region" description="Helical" evidence="15">
    <location>
        <begin position="635"/>
        <end position="652"/>
    </location>
</feature>
<evidence type="ECO:0000313" key="18">
    <source>
        <dbReference type="EMBL" id="RKP30268.1"/>
    </source>
</evidence>
<dbReference type="PROSITE" id="PS50919">
    <property type="entry name" value="MIR"/>
    <property type="match status" value="3"/>
</dbReference>
<dbReference type="InterPro" id="IPR032421">
    <property type="entry name" value="PMT_4TMC"/>
</dbReference>
<keyword evidence="9 15" id="KW-0256">Endoplasmic reticulum</keyword>
<dbReference type="Pfam" id="PF02815">
    <property type="entry name" value="MIR"/>
    <property type="match status" value="1"/>
</dbReference>
<keyword evidence="19" id="KW-1185">Reference proteome</keyword>
<dbReference type="Gene3D" id="2.80.10.50">
    <property type="match status" value="1"/>
</dbReference>
<evidence type="ECO:0000256" key="12">
    <source>
        <dbReference type="ARBA" id="ARBA00023180"/>
    </source>
</evidence>
<dbReference type="Pfam" id="PF16192">
    <property type="entry name" value="PMT_4TMC"/>
    <property type="match status" value="1"/>
</dbReference>
<evidence type="ECO:0000256" key="1">
    <source>
        <dbReference type="ARBA" id="ARBA00004477"/>
    </source>
</evidence>
<evidence type="ECO:0000256" key="8">
    <source>
        <dbReference type="ARBA" id="ARBA00022737"/>
    </source>
</evidence>
<feature type="transmembrane region" description="Helical" evidence="15">
    <location>
        <begin position="691"/>
        <end position="712"/>
    </location>
</feature>
<comment type="catalytic activity">
    <reaction evidence="13 15">
        <text>a di-trans,poly-cis-dolichyl beta-D-mannosyl phosphate + L-threonyl-[protein] = 3-O-(alpha-D-mannosyl)-L-threonyl-[protein] + a di-trans,poly-cis-dolichyl phosphate + H(+)</text>
        <dbReference type="Rhea" id="RHEA:53396"/>
        <dbReference type="Rhea" id="RHEA-COMP:11060"/>
        <dbReference type="Rhea" id="RHEA-COMP:13547"/>
        <dbReference type="Rhea" id="RHEA-COMP:19498"/>
        <dbReference type="Rhea" id="RHEA-COMP:19501"/>
        <dbReference type="ChEBI" id="CHEBI:15378"/>
        <dbReference type="ChEBI" id="CHEBI:30013"/>
        <dbReference type="ChEBI" id="CHEBI:57683"/>
        <dbReference type="ChEBI" id="CHEBI:58211"/>
        <dbReference type="ChEBI" id="CHEBI:137323"/>
        <dbReference type="EC" id="2.4.1.109"/>
    </reaction>
</comment>
<evidence type="ECO:0000256" key="9">
    <source>
        <dbReference type="ARBA" id="ARBA00022824"/>
    </source>
</evidence>
<dbReference type="SMART" id="SM00472">
    <property type="entry name" value="MIR"/>
    <property type="match status" value="3"/>
</dbReference>
<dbReference type="GO" id="GO:0005789">
    <property type="term" value="C:endoplasmic reticulum membrane"/>
    <property type="evidence" value="ECO:0007669"/>
    <property type="project" value="UniProtKB-SubCell"/>
</dbReference>
<dbReference type="UniPathway" id="UPA00378"/>
<comment type="function">
    <text evidence="15">Transfers mannose from Dol-P-mannose to Ser or Thr residues on proteins.</text>
</comment>
<evidence type="ECO:0000256" key="10">
    <source>
        <dbReference type="ARBA" id="ARBA00022989"/>
    </source>
</evidence>
<dbReference type="OrthoDB" id="292747at2759"/>
<evidence type="ECO:0000256" key="2">
    <source>
        <dbReference type="ARBA" id="ARBA00004922"/>
    </source>
</evidence>
<evidence type="ECO:0000259" key="17">
    <source>
        <dbReference type="PROSITE" id="PS50919"/>
    </source>
</evidence>
<dbReference type="GO" id="GO:0004169">
    <property type="term" value="F:dolichyl-phosphate-mannose-protein mannosyltransferase activity"/>
    <property type="evidence" value="ECO:0007669"/>
    <property type="project" value="UniProtKB-UniRule"/>
</dbReference>
<keyword evidence="6 15" id="KW-0808">Transferase</keyword>
<comment type="similarity">
    <text evidence="3 15">Belongs to the glycosyltransferase 39 family.</text>
</comment>